<dbReference type="EMBL" id="WWCN01000001">
    <property type="protein sequence ID" value="MYM21078.1"/>
    <property type="molecule type" value="Genomic_DNA"/>
</dbReference>
<dbReference type="PANTHER" id="PTHR37549:SF1">
    <property type="entry name" value="LIPOPROTEIN LPRI"/>
    <property type="match status" value="1"/>
</dbReference>
<keyword evidence="3" id="KW-1185">Reference proteome</keyword>
<feature type="chain" id="PRO_5027107523" description="DUF1311 domain-containing protein" evidence="1">
    <location>
        <begin position="22"/>
        <end position="218"/>
    </location>
</feature>
<reference evidence="2 3" key="1">
    <citation type="submission" date="2019-12" db="EMBL/GenBank/DDBJ databases">
        <title>Novel species isolated from a subtropical stream in China.</title>
        <authorList>
            <person name="Lu H."/>
        </authorList>
    </citation>
    <scope>NUCLEOTIDE SEQUENCE [LARGE SCALE GENOMIC DNA]</scope>
    <source>
        <strain evidence="2 3">FT135W</strain>
    </source>
</reference>
<keyword evidence="1" id="KW-0732">Signal</keyword>
<feature type="signal peptide" evidence="1">
    <location>
        <begin position="1"/>
        <end position="21"/>
    </location>
</feature>
<dbReference type="InterPro" id="IPR052755">
    <property type="entry name" value="Lysozyme_Inhibitor_LprI"/>
</dbReference>
<comment type="caution">
    <text evidence="2">The sequence shown here is derived from an EMBL/GenBank/DDBJ whole genome shotgun (WGS) entry which is preliminary data.</text>
</comment>
<protein>
    <recommendedName>
        <fullName evidence="4">DUF1311 domain-containing protein</fullName>
    </recommendedName>
</protein>
<evidence type="ECO:0000313" key="2">
    <source>
        <dbReference type="EMBL" id="MYM21078.1"/>
    </source>
</evidence>
<gene>
    <name evidence="2" type="ORF">GTP46_00240</name>
</gene>
<organism evidence="2 3">
    <name type="scientific">Duganella flavida</name>
    <dbReference type="NCBI Taxonomy" id="2692175"/>
    <lineage>
        <taxon>Bacteria</taxon>
        <taxon>Pseudomonadati</taxon>
        <taxon>Pseudomonadota</taxon>
        <taxon>Betaproteobacteria</taxon>
        <taxon>Burkholderiales</taxon>
        <taxon>Oxalobacteraceae</taxon>
        <taxon>Telluria group</taxon>
        <taxon>Duganella</taxon>
    </lineage>
</organism>
<dbReference type="PANTHER" id="PTHR37549">
    <property type="entry name" value="LIPOPROTEIN LPRI"/>
    <property type="match status" value="1"/>
</dbReference>
<proteinExistence type="predicted"/>
<dbReference type="AlphaFoldDB" id="A0A6L8K4K1"/>
<evidence type="ECO:0000256" key="1">
    <source>
        <dbReference type="SAM" id="SignalP"/>
    </source>
</evidence>
<name>A0A6L8K4K1_9BURK</name>
<dbReference type="Proteomes" id="UP000479335">
    <property type="component" value="Unassembled WGS sequence"/>
</dbReference>
<dbReference type="GO" id="GO:0005576">
    <property type="term" value="C:extracellular region"/>
    <property type="evidence" value="ECO:0007669"/>
    <property type="project" value="TreeGrafter"/>
</dbReference>
<sequence>MKMKMRAFAALACIVSLTASVASFDCAKAKSKTEKLICSDGAMSALDEALAVAYRSAYSRVGNKLGIKQSQRDWLSSYRLTSCDDVACLKKEFTERIEILNGVSASTDLASKWTGSFVRYWKGKEDQDTASMSILGLRSGRLFISGRALWYGPNAKNGQINDGEILGYSKPVGADGIAVFDADGCSAKLALHDNVIEVKEESGCGGLNVSFNGQYRRR</sequence>
<dbReference type="RefSeq" id="WP_161004643.1">
    <property type="nucleotide sequence ID" value="NZ_WWCN01000001.1"/>
</dbReference>
<evidence type="ECO:0008006" key="4">
    <source>
        <dbReference type="Google" id="ProtNLM"/>
    </source>
</evidence>
<accession>A0A6L8K4K1</accession>
<evidence type="ECO:0000313" key="3">
    <source>
        <dbReference type="Proteomes" id="UP000479335"/>
    </source>
</evidence>